<keyword evidence="2" id="KW-0012">Acyltransferase</keyword>
<dbReference type="EC" id="2.3.1.40" evidence="2"/>
<accession>A0A3B1AIQ6</accession>
<dbReference type="InterPro" id="IPR045851">
    <property type="entry name" value="AMP-bd_C_sf"/>
</dbReference>
<dbReference type="PANTHER" id="PTHR43767">
    <property type="entry name" value="LONG-CHAIN-FATTY-ACID--COA LIGASE"/>
    <property type="match status" value="1"/>
</dbReference>
<dbReference type="Pfam" id="PF00501">
    <property type="entry name" value="AMP-binding"/>
    <property type="match status" value="1"/>
</dbReference>
<name>A0A3B1AIQ6_9ZZZZ</name>
<feature type="domain" description="AMP-dependent synthetase/ligase" evidence="1">
    <location>
        <begin position="19"/>
        <end position="372"/>
    </location>
</feature>
<organism evidence="2">
    <name type="scientific">hydrothermal vent metagenome</name>
    <dbReference type="NCBI Taxonomy" id="652676"/>
    <lineage>
        <taxon>unclassified sequences</taxon>
        <taxon>metagenomes</taxon>
        <taxon>ecological metagenomes</taxon>
    </lineage>
</organism>
<dbReference type="PROSITE" id="PS00455">
    <property type="entry name" value="AMP_BINDING"/>
    <property type="match status" value="1"/>
</dbReference>
<dbReference type="Gene3D" id="3.40.50.12780">
    <property type="entry name" value="N-terminal domain of ligase-like"/>
    <property type="match status" value="1"/>
</dbReference>
<dbReference type="InterPro" id="IPR050237">
    <property type="entry name" value="ATP-dep_AMP-bd_enzyme"/>
</dbReference>
<keyword evidence="2" id="KW-0808">Transferase</keyword>
<protein>
    <submittedName>
        <fullName evidence="2">Lysophospholipid transporter LplT / 2-acylglycerophosphoethanolamine acyltransferase / Acyl-[acyl-carrier-protein] synthetase</fullName>
        <ecNumber evidence="2">2.3.1.40</ecNumber>
        <ecNumber evidence="2">6.2.1.20</ecNumber>
    </submittedName>
</protein>
<evidence type="ECO:0000259" key="1">
    <source>
        <dbReference type="Pfam" id="PF00501"/>
    </source>
</evidence>
<dbReference type="GO" id="GO:0008779">
    <property type="term" value="F:acyl-[acyl-carrier-protein]-phospholipid O-acyltransferase activity"/>
    <property type="evidence" value="ECO:0007669"/>
    <property type="project" value="UniProtKB-EC"/>
</dbReference>
<evidence type="ECO:0000313" key="2">
    <source>
        <dbReference type="EMBL" id="VAX05779.1"/>
    </source>
</evidence>
<dbReference type="InterPro" id="IPR000873">
    <property type="entry name" value="AMP-dep_synth/lig_dom"/>
</dbReference>
<keyword evidence="2" id="KW-0436">Ligase</keyword>
<dbReference type="PANTHER" id="PTHR43767:SF1">
    <property type="entry name" value="NONRIBOSOMAL PEPTIDE SYNTHASE PES1 (EUROFUNG)-RELATED"/>
    <property type="match status" value="1"/>
</dbReference>
<dbReference type="EC" id="6.2.1.20" evidence="2"/>
<dbReference type="AlphaFoldDB" id="A0A3B1AIQ6"/>
<dbReference type="Gene3D" id="3.30.300.30">
    <property type="match status" value="1"/>
</dbReference>
<sequence length="516" mass="55738">MGFKSVFCGKTVFQVFVDAAKKYGSSEPIVEDAVGGSATYKKLLIGARVLGKRFAAITEPGEFVPVLLPNANAVVVTILGLQSAGRVPAMLNYTAGPATVLSSCKTVKAKTVIASRAFVEKAELENLVSTLENDGLKFLWLEDVRASISIVEKLMALLFWKKAIAPSNEKDPAIVLYTSGSEGDPKAVVLSHDNILSNCSQINQRVKFNASDKVFNVLPVFHSFGQLGGMVLPLVFGVRLYLYPSPLHYKIIPKAAAKTRPTVLFGTDTFLTGYARTAIDDDFSSLRLVVAGAEAVKADTKTIWKERFGAVVLEGFGMTEAAPVVAVNTPQEMRHGSVGKLLPGIETRLEPVEGIDEGGRLWIKGPNIMLGYMKADNPGVLQPLVDGWHDSGDIVHIDNDGYVSIRGRAKRFAKIAGEMVSLGAVEIMAHGLWPEENHAVVCVPDKRKGERVVLITTSEDAERNVLSAQTKEKGLSELMVPNSIVKVDDIPMLGSGKTDYNSAQKIAMKLLGIDDR</sequence>
<gene>
    <name evidence="2" type="ORF">MNBD_ALPHA03-1779</name>
</gene>
<dbReference type="EMBL" id="UOFW01000146">
    <property type="protein sequence ID" value="VAX05779.1"/>
    <property type="molecule type" value="Genomic_DNA"/>
</dbReference>
<dbReference type="GO" id="GO:0008922">
    <property type="term" value="F:long-chain fatty acid [acyl-carrier-protein] ligase activity"/>
    <property type="evidence" value="ECO:0007669"/>
    <property type="project" value="UniProtKB-EC"/>
</dbReference>
<dbReference type="InterPro" id="IPR020845">
    <property type="entry name" value="AMP-binding_CS"/>
</dbReference>
<reference evidence="2" key="1">
    <citation type="submission" date="2018-06" db="EMBL/GenBank/DDBJ databases">
        <authorList>
            <person name="Zhirakovskaya E."/>
        </authorList>
    </citation>
    <scope>NUCLEOTIDE SEQUENCE</scope>
</reference>
<dbReference type="InterPro" id="IPR042099">
    <property type="entry name" value="ANL_N_sf"/>
</dbReference>
<dbReference type="SUPFAM" id="SSF56801">
    <property type="entry name" value="Acetyl-CoA synthetase-like"/>
    <property type="match status" value="1"/>
</dbReference>
<proteinExistence type="predicted"/>